<keyword evidence="2" id="KW-0378">Hydrolase</keyword>
<dbReference type="InterPro" id="IPR000073">
    <property type="entry name" value="AB_hydrolase_1"/>
</dbReference>
<dbReference type="InterPro" id="IPR029058">
    <property type="entry name" value="AB_hydrolase_fold"/>
</dbReference>
<reference evidence="2 3" key="1">
    <citation type="submission" date="2018-06" db="EMBL/GenBank/DDBJ databases">
        <title>Flavobacterium sp IMCC34762, genome.</title>
        <authorList>
            <person name="Joung Y."/>
            <person name="Cho J."/>
            <person name="Song J."/>
        </authorList>
    </citation>
    <scope>NUCLEOTIDE SEQUENCE [LARGE SCALE GENOMIC DNA]</scope>
    <source>
        <strain evidence="2 3">IMCC34762</strain>
    </source>
</reference>
<keyword evidence="3" id="KW-1185">Reference proteome</keyword>
<dbReference type="PANTHER" id="PTHR46438:SF11">
    <property type="entry name" value="LIPASE-RELATED"/>
    <property type="match status" value="1"/>
</dbReference>
<evidence type="ECO:0000313" key="2">
    <source>
        <dbReference type="EMBL" id="PZX92978.1"/>
    </source>
</evidence>
<dbReference type="Gene3D" id="3.40.50.1820">
    <property type="entry name" value="alpha/beta hydrolase"/>
    <property type="match status" value="1"/>
</dbReference>
<dbReference type="RefSeq" id="WP_111410740.1">
    <property type="nucleotide sequence ID" value="NZ_QKXH01000008.1"/>
</dbReference>
<dbReference type="SUPFAM" id="SSF53474">
    <property type="entry name" value="alpha/beta-Hydrolases"/>
    <property type="match status" value="1"/>
</dbReference>
<dbReference type="AlphaFoldDB" id="A0A2W7TSF5"/>
<evidence type="ECO:0000313" key="3">
    <source>
        <dbReference type="Proteomes" id="UP000249177"/>
    </source>
</evidence>
<dbReference type="EMBL" id="QKXH01000008">
    <property type="protein sequence ID" value="PZX92978.1"/>
    <property type="molecule type" value="Genomic_DNA"/>
</dbReference>
<protein>
    <submittedName>
        <fullName evidence="2">Alpha/beta hydrolase</fullName>
    </submittedName>
</protein>
<comment type="caution">
    <text evidence="2">The sequence shown here is derived from an EMBL/GenBank/DDBJ whole genome shotgun (WGS) entry which is preliminary data.</text>
</comment>
<sequence>MNLKKSIRFLTVKSVGLYINLLSLVQPKKALQLSYALFTNPRIGKISNEQIPEILQNTIKETFWHNEHQFQTYTWEGNNTRILLVHGWESNSARWEKTLPYLQKSGSTIIAIDAPAHGQSSGKEFNVPRYAEFINKAVEKYNPSIIIGHSIGGAACIYHQYIHPETSIEKMVILGAPSDLKTLIDNYIKMLSINRKMFTLLEKRYLENFNFKLEDFSGGAFAKHIKIEGIIAHDTADTVVSYEEGQKIASGWKKGRFITTKDLGHSMHDDDLYQEIYRFLFEK</sequence>
<dbReference type="OrthoDB" id="9785847at2"/>
<dbReference type="GO" id="GO:0016787">
    <property type="term" value="F:hydrolase activity"/>
    <property type="evidence" value="ECO:0007669"/>
    <property type="project" value="UniProtKB-KW"/>
</dbReference>
<feature type="domain" description="AB hydrolase-1" evidence="1">
    <location>
        <begin position="81"/>
        <end position="212"/>
    </location>
</feature>
<dbReference type="Pfam" id="PF00561">
    <property type="entry name" value="Abhydrolase_1"/>
    <property type="match status" value="1"/>
</dbReference>
<organism evidence="2 3">
    <name type="scientific">Flavobacterium aquariorum</name>
    <dbReference type="NCBI Taxonomy" id="2217670"/>
    <lineage>
        <taxon>Bacteria</taxon>
        <taxon>Pseudomonadati</taxon>
        <taxon>Bacteroidota</taxon>
        <taxon>Flavobacteriia</taxon>
        <taxon>Flavobacteriales</taxon>
        <taxon>Flavobacteriaceae</taxon>
        <taxon>Flavobacterium</taxon>
    </lineage>
</organism>
<evidence type="ECO:0000259" key="1">
    <source>
        <dbReference type="Pfam" id="PF00561"/>
    </source>
</evidence>
<accession>A0A2W7TSF5</accession>
<dbReference type="Proteomes" id="UP000249177">
    <property type="component" value="Unassembled WGS sequence"/>
</dbReference>
<gene>
    <name evidence="2" type="ORF">DOS84_14015</name>
</gene>
<name>A0A2W7TSF5_9FLAO</name>
<dbReference type="PANTHER" id="PTHR46438">
    <property type="entry name" value="ALPHA/BETA-HYDROLASES SUPERFAMILY PROTEIN"/>
    <property type="match status" value="1"/>
</dbReference>
<proteinExistence type="predicted"/>